<protein>
    <submittedName>
        <fullName evidence="1">Uncharacterized protein</fullName>
    </submittedName>
</protein>
<reference evidence="1 2" key="1">
    <citation type="submission" date="2017-07" db="EMBL/GenBank/DDBJ databases">
        <title>Complete genome sequence of Actinoalloteichus hoggarensis DSM 45943, type strain of Actinoalloteichus hoggarensis.</title>
        <authorList>
            <person name="Ruckert C."/>
            <person name="Nouioui I."/>
            <person name="Willmese J."/>
            <person name="van Wezel G."/>
            <person name="Klenk H.-P."/>
            <person name="Kalinowski J."/>
            <person name="Zotchev S.B."/>
        </authorList>
    </citation>
    <scope>NUCLEOTIDE SEQUENCE [LARGE SCALE GENOMIC DNA]</scope>
    <source>
        <strain evidence="1 2">DSM 45943</strain>
    </source>
</reference>
<evidence type="ECO:0000313" key="1">
    <source>
        <dbReference type="EMBL" id="ASO19129.1"/>
    </source>
</evidence>
<dbReference type="EMBL" id="CP022521">
    <property type="protein sequence ID" value="ASO19129.1"/>
    <property type="molecule type" value="Genomic_DNA"/>
</dbReference>
<evidence type="ECO:0000313" key="2">
    <source>
        <dbReference type="Proteomes" id="UP000204221"/>
    </source>
</evidence>
<dbReference type="Proteomes" id="UP000204221">
    <property type="component" value="Chromosome"/>
</dbReference>
<dbReference type="RefSeq" id="WP_093940691.1">
    <property type="nucleotide sequence ID" value="NZ_CP022521.1"/>
</dbReference>
<keyword evidence="2" id="KW-1185">Reference proteome</keyword>
<proteinExistence type="predicted"/>
<dbReference type="KEGG" id="ahg:AHOG_07410"/>
<organism evidence="1 2">
    <name type="scientific">Actinoalloteichus hoggarensis</name>
    <dbReference type="NCBI Taxonomy" id="1470176"/>
    <lineage>
        <taxon>Bacteria</taxon>
        <taxon>Bacillati</taxon>
        <taxon>Actinomycetota</taxon>
        <taxon>Actinomycetes</taxon>
        <taxon>Pseudonocardiales</taxon>
        <taxon>Pseudonocardiaceae</taxon>
        <taxon>Actinoalloteichus</taxon>
    </lineage>
</organism>
<gene>
    <name evidence="1" type="ORF">AHOG_07410</name>
</gene>
<accession>A0A221W027</accession>
<sequence>MEDRGYPADPGPGPAVSGGSFEVDPENIQKLIDGLNEAIEKLETIDNHASRRFARLSPPGGDDYSEGAVRLITERAMGADGAHAIANKAFRDALENTIDNLTQTLNEYRRIEEENSQIGNIDV</sequence>
<name>A0A221W027_9PSEU</name>
<dbReference type="AlphaFoldDB" id="A0A221W027"/>
<dbReference type="OrthoDB" id="3688975at2"/>